<accession>A0ABR6YMP1</accession>
<comment type="function">
    <text evidence="1">Thiol-specific peroxidase that catalyzes the reduction of hydrogen peroxide and organic hydroperoxides to water and alcohols, respectively. Plays a role in cell protection against oxidative stress by detoxifying peroxides and as sensor of hydrogen peroxide-mediated signaling events.</text>
</comment>
<dbReference type="EC" id="1.11.1.24" evidence="2"/>
<dbReference type="InterPro" id="IPR000866">
    <property type="entry name" value="AhpC/TSA"/>
</dbReference>
<feature type="domain" description="Thioredoxin" evidence="12">
    <location>
        <begin position="38"/>
        <end position="190"/>
    </location>
</feature>
<dbReference type="EMBL" id="JACOGC010000002">
    <property type="protein sequence ID" value="MBC3885070.1"/>
    <property type="molecule type" value="Genomic_DNA"/>
</dbReference>
<keyword evidence="4" id="KW-0049">Antioxidant</keyword>
<evidence type="ECO:0000256" key="7">
    <source>
        <dbReference type="ARBA" id="ARBA00023284"/>
    </source>
</evidence>
<evidence type="ECO:0000256" key="9">
    <source>
        <dbReference type="ARBA" id="ARBA00038489"/>
    </source>
</evidence>
<evidence type="ECO:0000313" key="13">
    <source>
        <dbReference type="EMBL" id="MBC3885070.1"/>
    </source>
</evidence>
<dbReference type="InterPro" id="IPR013766">
    <property type="entry name" value="Thioredoxin_domain"/>
</dbReference>
<sequence>MGKPARTLGRTGCADVNLWQQHFLPSHIKEIVVAETASALNCQVPEFSAPMTGGNTFQLSNFAGKNIVLYFYPKDNTPGCTTEGIAFRDLHPRFSAANTEIFGISRDSLRSHEGFKTKLALPFDLISDPDETLCQLFNVMKMKNMYGKQVRGIERSTFLIDAKGKLVKEWRGVKVAGHVDEVLEFVSAQT</sequence>
<keyword evidence="3" id="KW-0575">Peroxidase</keyword>
<evidence type="ECO:0000256" key="5">
    <source>
        <dbReference type="ARBA" id="ARBA00023002"/>
    </source>
</evidence>
<evidence type="ECO:0000313" key="14">
    <source>
        <dbReference type="Proteomes" id="UP000613113"/>
    </source>
</evidence>
<organism evidence="13 14">
    <name type="scientific">Undibacterium griseum</name>
    <dbReference type="NCBI Taxonomy" id="2762295"/>
    <lineage>
        <taxon>Bacteria</taxon>
        <taxon>Pseudomonadati</taxon>
        <taxon>Pseudomonadota</taxon>
        <taxon>Betaproteobacteria</taxon>
        <taxon>Burkholderiales</taxon>
        <taxon>Oxalobacteraceae</taxon>
        <taxon>Undibacterium</taxon>
    </lineage>
</organism>
<reference evidence="13 14" key="1">
    <citation type="submission" date="2020-08" db="EMBL/GenBank/DDBJ databases">
        <title>Novel species isolated from subtropical streams in China.</title>
        <authorList>
            <person name="Lu H."/>
        </authorList>
    </citation>
    <scope>NUCLEOTIDE SEQUENCE [LARGE SCALE GENOMIC DNA]</scope>
    <source>
        <strain evidence="13 14">FT31W</strain>
    </source>
</reference>
<dbReference type="SUPFAM" id="SSF52833">
    <property type="entry name" value="Thioredoxin-like"/>
    <property type="match status" value="1"/>
</dbReference>
<evidence type="ECO:0000256" key="11">
    <source>
        <dbReference type="ARBA" id="ARBA00049091"/>
    </source>
</evidence>
<dbReference type="Pfam" id="PF00578">
    <property type="entry name" value="AhpC-TSA"/>
    <property type="match status" value="1"/>
</dbReference>
<evidence type="ECO:0000256" key="10">
    <source>
        <dbReference type="ARBA" id="ARBA00042639"/>
    </source>
</evidence>
<comment type="caution">
    <text evidence="13">The sequence shown here is derived from an EMBL/GenBank/DDBJ whole genome shotgun (WGS) entry which is preliminary data.</text>
</comment>
<evidence type="ECO:0000256" key="2">
    <source>
        <dbReference type="ARBA" id="ARBA00013017"/>
    </source>
</evidence>
<dbReference type="PROSITE" id="PS51352">
    <property type="entry name" value="THIOREDOXIN_2"/>
    <property type="match status" value="1"/>
</dbReference>
<evidence type="ECO:0000256" key="4">
    <source>
        <dbReference type="ARBA" id="ARBA00022862"/>
    </source>
</evidence>
<keyword evidence="5" id="KW-0560">Oxidoreductase</keyword>
<dbReference type="PANTHER" id="PTHR42801">
    <property type="entry name" value="THIOREDOXIN-DEPENDENT PEROXIDE REDUCTASE"/>
    <property type="match status" value="1"/>
</dbReference>
<keyword evidence="7" id="KW-0676">Redox-active center</keyword>
<keyword evidence="14" id="KW-1185">Reference proteome</keyword>
<evidence type="ECO:0000256" key="1">
    <source>
        <dbReference type="ARBA" id="ARBA00003330"/>
    </source>
</evidence>
<gene>
    <name evidence="13" type="ORF">H8K27_08020</name>
</gene>
<dbReference type="PANTHER" id="PTHR42801:SF4">
    <property type="entry name" value="AHPC_TSA FAMILY PROTEIN"/>
    <property type="match status" value="1"/>
</dbReference>
<dbReference type="InterPro" id="IPR050924">
    <property type="entry name" value="Peroxiredoxin_BCP/PrxQ"/>
</dbReference>
<evidence type="ECO:0000256" key="6">
    <source>
        <dbReference type="ARBA" id="ARBA00023157"/>
    </source>
</evidence>
<evidence type="ECO:0000259" key="12">
    <source>
        <dbReference type="PROSITE" id="PS51352"/>
    </source>
</evidence>
<evidence type="ECO:0000256" key="8">
    <source>
        <dbReference type="ARBA" id="ARBA00032824"/>
    </source>
</evidence>
<protein>
    <recommendedName>
        <fullName evidence="2">thioredoxin-dependent peroxiredoxin</fullName>
        <ecNumber evidence="2">1.11.1.24</ecNumber>
    </recommendedName>
    <alternativeName>
        <fullName evidence="8">Thioredoxin peroxidase</fullName>
    </alternativeName>
    <alternativeName>
        <fullName evidence="10">Thioredoxin-dependent peroxiredoxin Bcp</fullName>
    </alternativeName>
</protein>
<keyword evidence="6" id="KW-1015">Disulfide bond</keyword>
<dbReference type="Proteomes" id="UP000613113">
    <property type="component" value="Unassembled WGS sequence"/>
</dbReference>
<evidence type="ECO:0000256" key="3">
    <source>
        <dbReference type="ARBA" id="ARBA00022559"/>
    </source>
</evidence>
<dbReference type="CDD" id="cd03017">
    <property type="entry name" value="PRX_BCP"/>
    <property type="match status" value="1"/>
</dbReference>
<comment type="catalytic activity">
    <reaction evidence="11">
        <text>a hydroperoxide + [thioredoxin]-dithiol = an alcohol + [thioredoxin]-disulfide + H2O</text>
        <dbReference type="Rhea" id="RHEA:62620"/>
        <dbReference type="Rhea" id="RHEA-COMP:10698"/>
        <dbReference type="Rhea" id="RHEA-COMP:10700"/>
        <dbReference type="ChEBI" id="CHEBI:15377"/>
        <dbReference type="ChEBI" id="CHEBI:29950"/>
        <dbReference type="ChEBI" id="CHEBI:30879"/>
        <dbReference type="ChEBI" id="CHEBI:35924"/>
        <dbReference type="ChEBI" id="CHEBI:50058"/>
        <dbReference type="EC" id="1.11.1.24"/>
    </reaction>
</comment>
<dbReference type="Gene3D" id="3.40.30.10">
    <property type="entry name" value="Glutaredoxin"/>
    <property type="match status" value="1"/>
</dbReference>
<proteinExistence type="inferred from homology"/>
<name>A0ABR6YMP1_9BURK</name>
<dbReference type="InterPro" id="IPR036249">
    <property type="entry name" value="Thioredoxin-like_sf"/>
</dbReference>
<comment type="similarity">
    <text evidence="9">Belongs to the peroxiredoxin family. BCP/PrxQ subfamily.</text>
</comment>